<protein>
    <recommendedName>
        <fullName evidence="1">Formyl transferase N-terminal domain-containing protein</fullName>
    </recommendedName>
</protein>
<name>A0ABU2FUZ6_9EURY</name>
<evidence type="ECO:0000313" key="2">
    <source>
        <dbReference type="EMBL" id="MDS0284589.1"/>
    </source>
</evidence>
<dbReference type="InterPro" id="IPR036477">
    <property type="entry name" value="Formyl_transf_N_sf"/>
</dbReference>
<dbReference type="Pfam" id="PF00551">
    <property type="entry name" value="Formyl_trans_N"/>
    <property type="match status" value="1"/>
</dbReference>
<dbReference type="Gene3D" id="3.40.50.170">
    <property type="entry name" value="Formyl transferase, N-terminal domain"/>
    <property type="match status" value="1"/>
</dbReference>
<sequence length="276" mass="30841">MVTEDATLSTTLLVNSATLPRWQRDALQRMVTETDAEITQVVLRDSESRRDGTTDFLRDVRDRFGEYPLWSLVGVVRTVTPDPTYKRKVPISTITGVTSAEWIHSPALPTEGIGHELPAEVVDRVAAEADLAVRFGFGILKGDILSAPTHGVLSYHFGDIRRYRGRPGGFWEFLEDEDRVGVTVQQLSETLDGGRIVVLEHVDITDTDTWQRIRLRCVERARGLLTESVRRLTDPAFAPAEPAETGKLVTLPQGGAVVAYLLKNNRNRVRRMVRPA</sequence>
<dbReference type="RefSeq" id="WP_310902254.1">
    <property type="nucleotide sequence ID" value="NZ_JAMQOS010000009.1"/>
</dbReference>
<comment type="caution">
    <text evidence="2">The sequence shown here is derived from an EMBL/GenBank/DDBJ whole genome shotgun (WGS) entry which is preliminary data.</text>
</comment>
<accession>A0ABU2FUZ6</accession>
<dbReference type="Proteomes" id="UP001268864">
    <property type="component" value="Unassembled WGS sequence"/>
</dbReference>
<organism evidence="2 3">
    <name type="scientific">Haloarcula onubensis</name>
    <dbReference type="NCBI Taxonomy" id="2950539"/>
    <lineage>
        <taxon>Archaea</taxon>
        <taxon>Methanobacteriati</taxon>
        <taxon>Methanobacteriota</taxon>
        <taxon>Stenosarchaea group</taxon>
        <taxon>Halobacteria</taxon>
        <taxon>Halobacteriales</taxon>
        <taxon>Haloarculaceae</taxon>
        <taxon>Haloarcula</taxon>
    </lineage>
</organism>
<dbReference type="InterPro" id="IPR002376">
    <property type="entry name" value="Formyl_transf_N"/>
</dbReference>
<reference evidence="2 3" key="1">
    <citation type="submission" date="2022-06" db="EMBL/GenBank/DDBJ databases">
        <title>Halomicroarcula sp. a new haloarchaeum isolate from saline soil.</title>
        <authorList>
            <person name="Strakova D."/>
            <person name="Galisteo C."/>
            <person name="Sanchez-Porro C."/>
            <person name="Ventosa A."/>
        </authorList>
    </citation>
    <scope>NUCLEOTIDE SEQUENCE [LARGE SCALE GENOMIC DNA]</scope>
    <source>
        <strain evidence="2 3">S3CR25-11</strain>
    </source>
</reference>
<gene>
    <name evidence="2" type="ORF">NDI86_21045</name>
</gene>
<keyword evidence="3" id="KW-1185">Reference proteome</keyword>
<dbReference type="SUPFAM" id="SSF53328">
    <property type="entry name" value="Formyltransferase"/>
    <property type="match status" value="1"/>
</dbReference>
<dbReference type="EMBL" id="JAMQOS010000009">
    <property type="protein sequence ID" value="MDS0284589.1"/>
    <property type="molecule type" value="Genomic_DNA"/>
</dbReference>
<evidence type="ECO:0000259" key="1">
    <source>
        <dbReference type="Pfam" id="PF00551"/>
    </source>
</evidence>
<feature type="domain" description="Formyl transferase N-terminal" evidence="1">
    <location>
        <begin position="120"/>
        <end position="224"/>
    </location>
</feature>
<proteinExistence type="predicted"/>
<evidence type="ECO:0000313" key="3">
    <source>
        <dbReference type="Proteomes" id="UP001268864"/>
    </source>
</evidence>